<comment type="caution">
    <text evidence="4">The sequence shown here is derived from an EMBL/GenBank/DDBJ whole genome shotgun (WGS) entry which is preliminary data.</text>
</comment>
<dbReference type="InterPro" id="IPR039883">
    <property type="entry name" value="Fcf2/DNTTIP2"/>
</dbReference>
<evidence type="ECO:0000313" key="4">
    <source>
        <dbReference type="EMBL" id="KAK4019191.1"/>
    </source>
</evidence>
<evidence type="ECO:0000313" key="5">
    <source>
        <dbReference type="Proteomes" id="UP001234178"/>
    </source>
</evidence>
<dbReference type="EMBL" id="JAOYFB010000036">
    <property type="protein sequence ID" value="KAK4019191.1"/>
    <property type="molecule type" value="Genomic_DNA"/>
</dbReference>
<accession>A0ABR0A1Z7</accession>
<dbReference type="PANTHER" id="PTHR21686">
    <property type="entry name" value="DEOXYNUCLEOTIDYLTRANSFERASE TERMINAL-INTERACTING PROTEIN 2"/>
    <property type="match status" value="1"/>
</dbReference>
<sequence length="313" mass="35961">MGGPAISVASWLHQYSITLLVPNRLLKIVNVGKVLFFRLQFPGVNSHKRKIGTTDVYCEPSMALNNSIKSIARLPINITINKEDLETDEELPLTSKSVNSNETPKRNRNWKQRIGLASQIETGMKDIGVYIDVNPHKEKKGNEESVVSNNHSMAGNSPVNNADKLMEKSVIKPGFEKLDCVPQYSANIRQRKTERRKEADKTKGGKWFNLPATEMTEEKLRDLEVIQMRSILNPKQFYKKNDLKVVPKYFQVGTVVDSHADFYHDRVPKKDRKKNLVDELMADADFQRYNKRKYAEIIQSKPGIRPQKIKRRK</sequence>
<dbReference type="PANTHER" id="PTHR21686:SF12">
    <property type="entry name" value="DEOXYNUCLEOTIDYLTRANSFERASE TERMINAL-INTERACTING PROTEIN 2"/>
    <property type="match status" value="1"/>
</dbReference>
<comment type="subcellular location">
    <subcellularLocation>
        <location evidence="1">Nucleus</location>
        <location evidence="1">Nucleolus</location>
    </subcellularLocation>
</comment>
<dbReference type="InterPro" id="IPR014810">
    <property type="entry name" value="Fcf2_C"/>
</dbReference>
<dbReference type="Proteomes" id="UP001234178">
    <property type="component" value="Unassembled WGS sequence"/>
</dbReference>
<dbReference type="Pfam" id="PF08698">
    <property type="entry name" value="Fcf2"/>
    <property type="match status" value="1"/>
</dbReference>
<keyword evidence="2" id="KW-0539">Nucleus</keyword>
<organism evidence="4 5">
    <name type="scientific">Daphnia magna</name>
    <dbReference type="NCBI Taxonomy" id="35525"/>
    <lineage>
        <taxon>Eukaryota</taxon>
        <taxon>Metazoa</taxon>
        <taxon>Ecdysozoa</taxon>
        <taxon>Arthropoda</taxon>
        <taxon>Crustacea</taxon>
        <taxon>Branchiopoda</taxon>
        <taxon>Diplostraca</taxon>
        <taxon>Cladocera</taxon>
        <taxon>Anomopoda</taxon>
        <taxon>Daphniidae</taxon>
        <taxon>Daphnia</taxon>
    </lineage>
</organism>
<evidence type="ECO:0000256" key="1">
    <source>
        <dbReference type="ARBA" id="ARBA00004604"/>
    </source>
</evidence>
<reference evidence="4 5" key="1">
    <citation type="journal article" date="2023" name="Nucleic Acids Res.">
        <title>The hologenome of Daphnia magna reveals possible DNA methylation and microbiome-mediated evolution of the host genome.</title>
        <authorList>
            <person name="Chaturvedi A."/>
            <person name="Li X."/>
            <person name="Dhandapani V."/>
            <person name="Marshall H."/>
            <person name="Kissane S."/>
            <person name="Cuenca-Cambronero M."/>
            <person name="Asole G."/>
            <person name="Calvet F."/>
            <person name="Ruiz-Romero M."/>
            <person name="Marangio P."/>
            <person name="Guigo R."/>
            <person name="Rago D."/>
            <person name="Mirbahai L."/>
            <person name="Eastwood N."/>
            <person name="Colbourne J.K."/>
            <person name="Zhou J."/>
            <person name="Mallon E."/>
            <person name="Orsini L."/>
        </authorList>
    </citation>
    <scope>NUCLEOTIDE SEQUENCE [LARGE SCALE GENOMIC DNA]</scope>
    <source>
        <strain evidence="4">LRV0_1</strain>
    </source>
</reference>
<feature type="domain" description="Fcf2 pre-rRNA processing C-terminal" evidence="3">
    <location>
        <begin position="200"/>
        <end position="293"/>
    </location>
</feature>
<proteinExistence type="predicted"/>
<keyword evidence="5" id="KW-1185">Reference proteome</keyword>
<evidence type="ECO:0000259" key="3">
    <source>
        <dbReference type="Pfam" id="PF08698"/>
    </source>
</evidence>
<gene>
    <name evidence="4" type="ORF">OUZ56_001218</name>
</gene>
<evidence type="ECO:0000256" key="2">
    <source>
        <dbReference type="ARBA" id="ARBA00023242"/>
    </source>
</evidence>
<name>A0ABR0A1Z7_9CRUS</name>
<protein>
    <recommendedName>
        <fullName evidence="3">Fcf2 pre-rRNA processing C-terminal domain-containing protein</fullName>
    </recommendedName>
</protein>